<name>A0A5M6DJK7_9BACT</name>
<dbReference type="InterPro" id="IPR044643">
    <property type="entry name" value="TrpF_fam"/>
</dbReference>
<dbReference type="PANTHER" id="PTHR42894:SF1">
    <property type="entry name" value="N-(5'-PHOSPHORIBOSYL)ANTHRANILATE ISOMERASE"/>
    <property type="match status" value="1"/>
</dbReference>
<keyword evidence="8" id="KW-0413">Isomerase</keyword>
<dbReference type="EC" id="5.3.1.24" evidence="3"/>
<dbReference type="SUPFAM" id="SSF51366">
    <property type="entry name" value="Ribulose-phoshate binding barrel"/>
    <property type="match status" value="1"/>
</dbReference>
<organism evidence="10 11">
    <name type="scientific">Adhaeribacter rhizoryzae</name>
    <dbReference type="NCBI Taxonomy" id="2607907"/>
    <lineage>
        <taxon>Bacteria</taxon>
        <taxon>Pseudomonadati</taxon>
        <taxon>Bacteroidota</taxon>
        <taxon>Cytophagia</taxon>
        <taxon>Cytophagales</taxon>
        <taxon>Hymenobacteraceae</taxon>
        <taxon>Adhaeribacter</taxon>
    </lineage>
</organism>
<protein>
    <recommendedName>
        <fullName evidence="4">N-(5'-phosphoribosyl)anthranilate isomerase</fullName>
        <ecNumber evidence="3">5.3.1.24</ecNumber>
    </recommendedName>
</protein>
<dbReference type="UniPathway" id="UPA00035">
    <property type="reaction ID" value="UER00042"/>
</dbReference>
<evidence type="ECO:0000313" key="10">
    <source>
        <dbReference type="EMBL" id="KAA5547738.1"/>
    </source>
</evidence>
<evidence type="ECO:0000256" key="6">
    <source>
        <dbReference type="ARBA" id="ARBA00022822"/>
    </source>
</evidence>
<evidence type="ECO:0000256" key="7">
    <source>
        <dbReference type="ARBA" id="ARBA00023141"/>
    </source>
</evidence>
<proteinExistence type="predicted"/>
<feature type="domain" description="N-(5'phosphoribosyl) anthranilate isomerase (PRAI)" evidence="9">
    <location>
        <begin position="11"/>
        <end position="202"/>
    </location>
</feature>
<keyword evidence="6" id="KW-0822">Tryptophan biosynthesis</keyword>
<keyword evidence="11" id="KW-1185">Reference proteome</keyword>
<dbReference type="PANTHER" id="PTHR42894">
    <property type="entry name" value="N-(5'-PHOSPHORIBOSYL)ANTHRANILATE ISOMERASE"/>
    <property type="match status" value="1"/>
</dbReference>
<dbReference type="InterPro" id="IPR013785">
    <property type="entry name" value="Aldolase_TIM"/>
</dbReference>
<accession>A0A5M6DJK7</accession>
<evidence type="ECO:0000256" key="2">
    <source>
        <dbReference type="ARBA" id="ARBA00004664"/>
    </source>
</evidence>
<evidence type="ECO:0000256" key="1">
    <source>
        <dbReference type="ARBA" id="ARBA00001164"/>
    </source>
</evidence>
<dbReference type="InterPro" id="IPR001240">
    <property type="entry name" value="PRAI_dom"/>
</dbReference>
<comment type="pathway">
    <text evidence="2">Amino-acid biosynthesis; L-tryptophan biosynthesis; L-tryptophan from chorismate: step 3/5.</text>
</comment>
<gene>
    <name evidence="10" type="ORF">F0145_07255</name>
</gene>
<sequence length="206" mass="22653">MNLKTLVAVNNINNLSDARYCAGMGVDILGFCLSEGSPGYTAPTAVKEIAGWVSGVKLAGEFLDEPVDLINEVVDACGLHLVQLNQPYLLDDIATIKVPVIQRVTINKDSDQSQLVDYFRVYHNQVRYFLITTNDFSSIDETNIPFLADLARSFPILLGFGITQENVLNLLQEINPAGIALKGGHEIKPGLKTFDELSQILEELED</sequence>
<dbReference type="Pfam" id="PF00697">
    <property type="entry name" value="PRAI"/>
    <property type="match status" value="1"/>
</dbReference>
<dbReference type="GO" id="GO:0004640">
    <property type="term" value="F:phosphoribosylanthranilate isomerase activity"/>
    <property type="evidence" value="ECO:0007669"/>
    <property type="project" value="UniProtKB-EC"/>
</dbReference>
<evidence type="ECO:0000256" key="4">
    <source>
        <dbReference type="ARBA" id="ARBA00022272"/>
    </source>
</evidence>
<keyword evidence="7" id="KW-0057">Aromatic amino acid biosynthesis</keyword>
<dbReference type="RefSeq" id="WP_150087656.1">
    <property type="nucleotide sequence ID" value="NZ_VWSF01000004.1"/>
</dbReference>
<dbReference type="Proteomes" id="UP000323426">
    <property type="component" value="Unassembled WGS sequence"/>
</dbReference>
<keyword evidence="5" id="KW-0028">Amino-acid biosynthesis</keyword>
<comment type="caution">
    <text evidence="10">The sequence shown here is derived from an EMBL/GenBank/DDBJ whole genome shotgun (WGS) entry which is preliminary data.</text>
</comment>
<dbReference type="EMBL" id="VWSF01000004">
    <property type="protein sequence ID" value="KAA5547738.1"/>
    <property type="molecule type" value="Genomic_DNA"/>
</dbReference>
<dbReference type="InterPro" id="IPR011060">
    <property type="entry name" value="RibuloseP-bd_barrel"/>
</dbReference>
<evidence type="ECO:0000256" key="3">
    <source>
        <dbReference type="ARBA" id="ARBA00012572"/>
    </source>
</evidence>
<comment type="catalytic activity">
    <reaction evidence="1">
        <text>N-(5-phospho-beta-D-ribosyl)anthranilate = 1-(2-carboxyphenylamino)-1-deoxy-D-ribulose 5-phosphate</text>
        <dbReference type="Rhea" id="RHEA:21540"/>
        <dbReference type="ChEBI" id="CHEBI:18277"/>
        <dbReference type="ChEBI" id="CHEBI:58613"/>
        <dbReference type="EC" id="5.3.1.24"/>
    </reaction>
</comment>
<evidence type="ECO:0000256" key="8">
    <source>
        <dbReference type="ARBA" id="ARBA00023235"/>
    </source>
</evidence>
<dbReference type="Gene3D" id="3.20.20.70">
    <property type="entry name" value="Aldolase class I"/>
    <property type="match status" value="1"/>
</dbReference>
<dbReference type="GO" id="GO:0000162">
    <property type="term" value="P:L-tryptophan biosynthetic process"/>
    <property type="evidence" value="ECO:0007669"/>
    <property type="project" value="UniProtKB-UniPathway"/>
</dbReference>
<reference evidence="10 11" key="1">
    <citation type="submission" date="2019-09" db="EMBL/GenBank/DDBJ databases">
        <title>Genome sequence and assembly of Adhaeribacter sp.</title>
        <authorList>
            <person name="Chhetri G."/>
        </authorList>
    </citation>
    <scope>NUCLEOTIDE SEQUENCE [LARGE SCALE GENOMIC DNA]</scope>
    <source>
        <strain evidence="10 11">DK36</strain>
    </source>
</reference>
<evidence type="ECO:0000259" key="9">
    <source>
        <dbReference type="Pfam" id="PF00697"/>
    </source>
</evidence>
<evidence type="ECO:0000313" key="11">
    <source>
        <dbReference type="Proteomes" id="UP000323426"/>
    </source>
</evidence>
<dbReference type="AlphaFoldDB" id="A0A5M6DJK7"/>
<evidence type="ECO:0000256" key="5">
    <source>
        <dbReference type="ARBA" id="ARBA00022605"/>
    </source>
</evidence>